<dbReference type="SUPFAM" id="SSF159941">
    <property type="entry name" value="MM3350-like"/>
    <property type="match status" value="1"/>
</dbReference>
<evidence type="ECO:0000259" key="1">
    <source>
        <dbReference type="Pfam" id="PF07929"/>
    </source>
</evidence>
<dbReference type="InterPro" id="IPR024047">
    <property type="entry name" value="MM3350-like_sf"/>
</dbReference>
<feature type="domain" description="Plasmid pRiA4b Orf3-like" evidence="1">
    <location>
        <begin position="275"/>
        <end position="391"/>
    </location>
</feature>
<proteinExistence type="predicted"/>
<organism evidence="2 3">
    <name type="scientific">Methylocucumis oryzae</name>
    <dbReference type="NCBI Taxonomy" id="1632867"/>
    <lineage>
        <taxon>Bacteria</taxon>
        <taxon>Pseudomonadati</taxon>
        <taxon>Pseudomonadota</taxon>
        <taxon>Gammaproteobacteria</taxon>
        <taxon>Methylococcales</taxon>
        <taxon>Methylococcaceae</taxon>
        <taxon>Methylocucumis</taxon>
    </lineage>
</organism>
<evidence type="ECO:0000313" key="3">
    <source>
        <dbReference type="Proteomes" id="UP000033684"/>
    </source>
</evidence>
<keyword evidence="3" id="KW-1185">Reference proteome</keyword>
<dbReference type="EMBL" id="LAJX01000228">
    <property type="protein sequence ID" value="KJV05433.1"/>
    <property type="molecule type" value="Genomic_DNA"/>
</dbReference>
<dbReference type="AlphaFoldDB" id="A0A0F3IFV1"/>
<sequence length="412" mass="47702">MLTPEQIFYIKNQKFSDTEPGTLLKDFSSLLDFIGSAGVPVSGKNNLLAIKLLPHLNQLMSNPLDVKLKRPQQKSFPHINGLYLLLRASGLSEIVIEKKEAKLMLDNQVLADWHSMNSTERYFALLQAWWYRGNPEIIGERERRDFYFSECLYFFLNMLCGDPDLKTKLDVTYFRYGPGFHNLALMELFGFVRIEQNAALSGENWPISNVEPTVLGHALFNYLYQYQQSLNKNIYNDPSYDHEADCWSYELKTHLPAWEKEITQPAMKEMQDSIFVFKVTLASAYRKIAVPGTTDLDELARSILGAFEFDNDHLYEFIYKNRNGITERVVHPYMESAGLCADECVVGELPLRKGMALTFHFDFGDDWRFQLVVESISSENVNYSEPTVIERHGEPVKQYPDWEDEDDWDEAN</sequence>
<comment type="caution">
    <text evidence="2">The sequence shown here is derived from an EMBL/GenBank/DDBJ whole genome shotgun (WGS) entry which is preliminary data.</text>
</comment>
<accession>A0A0F3IFV1</accession>
<reference evidence="2 3" key="2">
    <citation type="journal article" date="2016" name="Microb. Ecol.">
        <title>Genome Characteristics of a Novel Type I Methanotroph (Sn10-6) Isolated from a Flooded Indian Rice Field.</title>
        <authorList>
            <person name="Rahalkar M.C."/>
            <person name="Pandit P.S."/>
            <person name="Dhakephalkar P.K."/>
            <person name="Pore S."/>
            <person name="Arora P."/>
            <person name="Kapse N."/>
        </authorList>
    </citation>
    <scope>NUCLEOTIDE SEQUENCE [LARGE SCALE GENOMIC DNA]</scope>
    <source>
        <strain evidence="2 3">Sn10-6</strain>
    </source>
</reference>
<reference evidence="3" key="1">
    <citation type="submission" date="2015-03" db="EMBL/GenBank/DDBJ databases">
        <title>Draft genome sequence of a novel methanotroph (Sn10-6) isolated from flooded ricefield rhizosphere in India.</title>
        <authorList>
            <person name="Pandit P.S."/>
            <person name="Pore S.D."/>
            <person name="Arora P."/>
            <person name="Kapse N.G."/>
            <person name="Dhakephalkar P.K."/>
            <person name="Rahalkar M.C."/>
        </authorList>
    </citation>
    <scope>NUCLEOTIDE SEQUENCE [LARGE SCALE GENOMIC DNA]</scope>
    <source>
        <strain evidence="3">Sn10-6</strain>
    </source>
</reference>
<name>A0A0F3IFV1_9GAMM</name>
<gene>
    <name evidence="2" type="ORF">VZ94_18235</name>
</gene>
<dbReference type="Gene3D" id="3.10.290.30">
    <property type="entry name" value="MM3350-like"/>
    <property type="match status" value="1"/>
</dbReference>
<dbReference type="Pfam" id="PF07929">
    <property type="entry name" value="PRiA4_ORF3"/>
    <property type="match status" value="1"/>
</dbReference>
<evidence type="ECO:0000313" key="2">
    <source>
        <dbReference type="EMBL" id="KJV05433.1"/>
    </source>
</evidence>
<protein>
    <recommendedName>
        <fullName evidence="1">Plasmid pRiA4b Orf3-like domain-containing protein</fullName>
    </recommendedName>
</protein>
<dbReference type="Proteomes" id="UP000033684">
    <property type="component" value="Unassembled WGS sequence"/>
</dbReference>
<dbReference type="PATRIC" id="fig|1632867.3.peg.2746"/>
<dbReference type="InterPro" id="IPR012912">
    <property type="entry name" value="Plasmid_pRiA4b_Orf3-like"/>
</dbReference>